<evidence type="ECO:0000313" key="11">
    <source>
        <dbReference type="Proteomes" id="UP000580250"/>
    </source>
</evidence>
<evidence type="ECO:0000256" key="1">
    <source>
        <dbReference type="ARBA" id="ARBA00004128"/>
    </source>
</evidence>
<organism evidence="10 11">
    <name type="scientific">Meloidogyne enterolobii</name>
    <name type="common">Root-knot nematode worm</name>
    <name type="synonym">Meloidogyne mayaguensis</name>
    <dbReference type="NCBI Taxonomy" id="390850"/>
    <lineage>
        <taxon>Eukaryota</taxon>
        <taxon>Metazoa</taxon>
        <taxon>Ecdysozoa</taxon>
        <taxon>Nematoda</taxon>
        <taxon>Chromadorea</taxon>
        <taxon>Rhabditida</taxon>
        <taxon>Tylenchina</taxon>
        <taxon>Tylenchomorpha</taxon>
        <taxon>Tylenchoidea</taxon>
        <taxon>Meloidogynidae</taxon>
        <taxon>Meloidogyninae</taxon>
        <taxon>Meloidogyne</taxon>
    </lineage>
</organism>
<keyword evidence="4" id="KW-0677">Repeat</keyword>
<evidence type="ECO:0000256" key="8">
    <source>
        <dbReference type="ARBA" id="ARBA00023136"/>
    </source>
</evidence>
<dbReference type="EMBL" id="CAJEWN010000113">
    <property type="protein sequence ID" value="CAD2165959.1"/>
    <property type="molecule type" value="Genomic_DNA"/>
</dbReference>
<proteinExistence type="predicted"/>
<evidence type="ECO:0000256" key="5">
    <source>
        <dbReference type="ARBA" id="ARBA00022741"/>
    </source>
</evidence>
<keyword evidence="3" id="KW-0812">Transmembrane</keyword>
<dbReference type="Pfam" id="PF00005">
    <property type="entry name" value="ABC_tran"/>
    <property type="match status" value="1"/>
</dbReference>
<evidence type="ECO:0000256" key="4">
    <source>
        <dbReference type="ARBA" id="ARBA00022737"/>
    </source>
</evidence>
<name>A0A6V7UUK8_MELEN</name>
<dbReference type="InterPro" id="IPR003439">
    <property type="entry name" value="ABC_transporter-like_ATP-bd"/>
</dbReference>
<evidence type="ECO:0000313" key="10">
    <source>
        <dbReference type="EMBL" id="CAD2165959.1"/>
    </source>
</evidence>
<dbReference type="SUPFAM" id="SSF52540">
    <property type="entry name" value="P-loop containing nucleoside triphosphate hydrolases"/>
    <property type="match status" value="1"/>
</dbReference>
<dbReference type="FunFam" id="3.40.50.300:FF:000630">
    <property type="entry name" value="ATP-binding cassette (ABC) transporter, putative"/>
    <property type="match status" value="1"/>
</dbReference>
<dbReference type="Gene3D" id="3.40.50.300">
    <property type="entry name" value="P-loop containing nucleotide triphosphate hydrolases"/>
    <property type="match status" value="1"/>
</dbReference>
<dbReference type="PROSITE" id="PS50893">
    <property type="entry name" value="ABC_TRANSPORTER_2"/>
    <property type="match status" value="1"/>
</dbReference>
<keyword evidence="5" id="KW-0547">Nucleotide-binding</keyword>
<dbReference type="SMART" id="SM00382">
    <property type="entry name" value="AAA"/>
    <property type="match status" value="1"/>
</dbReference>
<dbReference type="InterPro" id="IPR050173">
    <property type="entry name" value="ABC_transporter_C-like"/>
</dbReference>
<keyword evidence="7" id="KW-1133">Transmembrane helix</keyword>
<comment type="caution">
    <text evidence="10">The sequence shown here is derived from an EMBL/GenBank/DDBJ whole genome shotgun (WGS) entry which is preliminary data.</text>
</comment>
<dbReference type="AlphaFoldDB" id="A0A6V7UUK8"/>
<dbReference type="GO" id="GO:0005524">
    <property type="term" value="F:ATP binding"/>
    <property type="evidence" value="ECO:0007669"/>
    <property type="project" value="UniProtKB-KW"/>
</dbReference>
<evidence type="ECO:0000256" key="6">
    <source>
        <dbReference type="ARBA" id="ARBA00022840"/>
    </source>
</evidence>
<sequence>MNLEIGHHLVLGIFNLKIFDVRAGEKVGIVGRTGAGKSSLTLALFRIVDPCSGKILINGIDISTLGLHDLRSTLTIIPQDPVLFCGTLRLNLDPFDDYTDASLWEALEKAHLAETIREIEGGLDYKCWSTSTCLYGKSCSQTKTCILVLDEATAAIDPETDSRIQLSIRSHFKECTVLTIAHRLNTIIDYDRVLVMDAGRVAEFDSPNALLKDSDSLFFKLAKQAGISQTDNEREEI</sequence>
<keyword evidence="2" id="KW-0813">Transport</keyword>
<dbReference type="OrthoDB" id="6500128at2759"/>
<reference evidence="10 11" key="1">
    <citation type="submission" date="2020-08" db="EMBL/GenBank/DDBJ databases">
        <authorList>
            <person name="Koutsovoulos G."/>
            <person name="Danchin GJ E."/>
        </authorList>
    </citation>
    <scope>NUCLEOTIDE SEQUENCE [LARGE SCALE GENOMIC DNA]</scope>
</reference>
<dbReference type="GO" id="GO:0042626">
    <property type="term" value="F:ATPase-coupled transmembrane transporter activity"/>
    <property type="evidence" value="ECO:0007669"/>
    <property type="project" value="TreeGrafter"/>
</dbReference>
<dbReference type="InterPro" id="IPR003593">
    <property type="entry name" value="AAA+_ATPase"/>
</dbReference>
<evidence type="ECO:0000256" key="3">
    <source>
        <dbReference type="ARBA" id="ARBA00022692"/>
    </source>
</evidence>
<dbReference type="PANTHER" id="PTHR24223">
    <property type="entry name" value="ATP-BINDING CASSETTE SUB-FAMILY C"/>
    <property type="match status" value="1"/>
</dbReference>
<keyword evidence="6" id="KW-0067">ATP-binding</keyword>
<keyword evidence="8" id="KW-0472">Membrane</keyword>
<evidence type="ECO:0000256" key="7">
    <source>
        <dbReference type="ARBA" id="ARBA00022989"/>
    </source>
</evidence>
<dbReference type="PANTHER" id="PTHR24223:SF443">
    <property type="entry name" value="MULTIDRUG-RESISTANCE LIKE PROTEIN 1, ISOFORM I"/>
    <property type="match status" value="1"/>
</dbReference>
<protein>
    <recommendedName>
        <fullName evidence="9">ABC transporter domain-containing protein</fullName>
    </recommendedName>
</protein>
<dbReference type="InterPro" id="IPR027417">
    <property type="entry name" value="P-loop_NTPase"/>
</dbReference>
<dbReference type="GO" id="GO:0016887">
    <property type="term" value="F:ATP hydrolysis activity"/>
    <property type="evidence" value="ECO:0007669"/>
    <property type="project" value="InterPro"/>
</dbReference>
<accession>A0A6V7UUK8</accession>
<dbReference type="GO" id="GO:0005774">
    <property type="term" value="C:vacuolar membrane"/>
    <property type="evidence" value="ECO:0007669"/>
    <property type="project" value="UniProtKB-SubCell"/>
</dbReference>
<feature type="domain" description="ABC transporter" evidence="9">
    <location>
        <begin position="1"/>
        <end position="223"/>
    </location>
</feature>
<gene>
    <name evidence="10" type="ORF">MENT_LOCUS17512</name>
</gene>
<dbReference type="Proteomes" id="UP000580250">
    <property type="component" value="Unassembled WGS sequence"/>
</dbReference>
<dbReference type="CDD" id="cd03244">
    <property type="entry name" value="ABCC_MRP_domain2"/>
    <property type="match status" value="1"/>
</dbReference>
<evidence type="ECO:0000259" key="9">
    <source>
        <dbReference type="PROSITE" id="PS50893"/>
    </source>
</evidence>
<comment type="subcellular location">
    <subcellularLocation>
        <location evidence="1">Vacuole membrane</location>
        <topology evidence="1">Multi-pass membrane protein</topology>
    </subcellularLocation>
</comment>
<evidence type="ECO:0000256" key="2">
    <source>
        <dbReference type="ARBA" id="ARBA00022448"/>
    </source>
</evidence>